<keyword evidence="7" id="KW-0418">Kinase</keyword>
<evidence type="ECO:0000256" key="13">
    <source>
        <dbReference type="ARBA" id="ARBA00048889"/>
    </source>
</evidence>
<keyword evidence="3" id="KW-0150">Chloroplast</keyword>
<dbReference type="GO" id="GO:0010276">
    <property type="term" value="F:phytol kinase activity"/>
    <property type="evidence" value="ECO:0007669"/>
    <property type="project" value="UniProtKB-EC"/>
</dbReference>
<evidence type="ECO:0000256" key="5">
    <source>
        <dbReference type="ARBA" id="ARBA00022679"/>
    </source>
</evidence>
<evidence type="ECO:0000256" key="1">
    <source>
        <dbReference type="ARBA" id="ARBA00004508"/>
    </source>
</evidence>
<keyword evidence="16" id="KW-1185">Reference proteome</keyword>
<evidence type="ECO:0000256" key="4">
    <source>
        <dbReference type="ARBA" id="ARBA00022640"/>
    </source>
</evidence>
<comment type="catalytic activity">
    <reaction evidence="13">
        <text>phytol + CTP = phytyl phosphate + CDP + H(+)</text>
        <dbReference type="Rhea" id="RHEA:38055"/>
        <dbReference type="ChEBI" id="CHEBI:15378"/>
        <dbReference type="ChEBI" id="CHEBI:17327"/>
        <dbReference type="ChEBI" id="CHEBI:37563"/>
        <dbReference type="ChEBI" id="CHEBI:58069"/>
        <dbReference type="ChEBI" id="CHEBI:75483"/>
        <dbReference type="EC" id="2.7.1.182"/>
    </reaction>
</comment>
<protein>
    <recommendedName>
        <fullName evidence="12">phytol kinase</fullName>
        <ecNumber evidence="12">2.7.1.182</ecNumber>
    </recommendedName>
</protein>
<evidence type="ECO:0000313" key="15">
    <source>
        <dbReference type="EMBL" id="KAG6391511.1"/>
    </source>
</evidence>
<evidence type="ECO:0000256" key="11">
    <source>
        <dbReference type="ARBA" id="ARBA00024015"/>
    </source>
</evidence>
<comment type="pathway">
    <text evidence="11">Cofactor biosynthesis; tocopherol biosynthesis.</text>
</comment>
<keyword evidence="8" id="KW-0809">Transit peptide</keyword>
<organism evidence="15">
    <name type="scientific">Salvia splendens</name>
    <name type="common">Scarlet sage</name>
    <dbReference type="NCBI Taxonomy" id="180675"/>
    <lineage>
        <taxon>Eukaryota</taxon>
        <taxon>Viridiplantae</taxon>
        <taxon>Streptophyta</taxon>
        <taxon>Embryophyta</taxon>
        <taxon>Tracheophyta</taxon>
        <taxon>Spermatophyta</taxon>
        <taxon>Magnoliopsida</taxon>
        <taxon>eudicotyledons</taxon>
        <taxon>Gunneridae</taxon>
        <taxon>Pentapetalae</taxon>
        <taxon>asterids</taxon>
        <taxon>lamiids</taxon>
        <taxon>Lamiales</taxon>
        <taxon>Lamiaceae</taxon>
        <taxon>Nepetoideae</taxon>
        <taxon>Mentheae</taxon>
        <taxon>Salviinae</taxon>
        <taxon>Salvia</taxon>
        <taxon>Salvia subgen. Calosphace</taxon>
        <taxon>core Calosphace</taxon>
    </lineage>
</organism>
<name>A0A8X8Z4I3_SALSN</name>
<dbReference type="InterPro" id="IPR039606">
    <property type="entry name" value="Phytol/farnesol_kinase"/>
</dbReference>
<evidence type="ECO:0000256" key="14">
    <source>
        <dbReference type="SAM" id="Phobius"/>
    </source>
</evidence>
<evidence type="ECO:0000256" key="9">
    <source>
        <dbReference type="ARBA" id="ARBA00022989"/>
    </source>
</evidence>
<keyword evidence="9 14" id="KW-1133">Transmembrane helix</keyword>
<dbReference type="PANTHER" id="PTHR32523:SF8">
    <property type="entry name" value="DOLICHOL KINASE"/>
    <property type="match status" value="1"/>
</dbReference>
<evidence type="ECO:0000256" key="3">
    <source>
        <dbReference type="ARBA" id="ARBA00022528"/>
    </source>
</evidence>
<comment type="subcellular location">
    <subcellularLocation>
        <location evidence="1">Plastid</location>
        <location evidence="1">Chloroplast membrane</location>
        <topology evidence="1">Multi-pass membrane protein</topology>
    </subcellularLocation>
</comment>
<dbReference type="GO" id="GO:0031969">
    <property type="term" value="C:chloroplast membrane"/>
    <property type="evidence" value="ECO:0007669"/>
    <property type="project" value="UniProtKB-SubCell"/>
</dbReference>
<dbReference type="EMBL" id="PNBA02000019">
    <property type="protein sequence ID" value="KAG6391511.1"/>
    <property type="molecule type" value="Genomic_DNA"/>
</dbReference>
<accession>A0A8X8Z4I3</accession>
<feature type="transmembrane region" description="Helical" evidence="14">
    <location>
        <begin position="193"/>
        <end position="212"/>
    </location>
</feature>
<comment type="caution">
    <text evidence="15">The sequence shown here is derived from an EMBL/GenBank/DDBJ whole genome shotgun (WGS) entry which is preliminary data.</text>
</comment>
<dbReference type="EC" id="2.7.1.182" evidence="12"/>
<evidence type="ECO:0000313" key="16">
    <source>
        <dbReference type="Proteomes" id="UP000298416"/>
    </source>
</evidence>
<keyword evidence="4" id="KW-0934">Plastid</keyword>
<proteinExistence type="inferred from homology"/>
<dbReference type="PANTHER" id="PTHR32523">
    <property type="entry name" value="PHYTOL KINASE 1, CHLOROPLASTIC"/>
    <property type="match status" value="1"/>
</dbReference>
<dbReference type="GO" id="GO:0010189">
    <property type="term" value="P:vitamin E biosynthetic process"/>
    <property type="evidence" value="ECO:0007669"/>
    <property type="project" value="TreeGrafter"/>
</dbReference>
<evidence type="ECO:0000256" key="10">
    <source>
        <dbReference type="ARBA" id="ARBA00023136"/>
    </source>
</evidence>
<comment type="similarity">
    <text evidence="2">Belongs to the polyprenol kinase family.</text>
</comment>
<dbReference type="Proteomes" id="UP000298416">
    <property type="component" value="Unassembled WGS sequence"/>
</dbReference>
<evidence type="ECO:0000256" key="7">
    <source>
        <dbReference type="ARBA" id="ARBA00022777"/>
    </source>
</evidence>
<sequence>MRMAYGAIVSRCAATLSSAHHLCRSIPPPSSTLPLLPTALSARIHGKLRRPVSAAAGGQLLHDAGTTALVFGGAYGLVSTFDNLTRRNIIDQVAPLSLSSPSRCTYTCMLEYNAILHFLCNTEIEQEAGSYTLGAPLFSIVADFQISTSTGARYLAAIVPCVNCFRLVINGLSLSTDEGLIKSVSREGKPEELLGGPLYYVLVLILCAVVFWRDSPVGIISLSMMCAGDGIADIMGRRFGSTKLPYNPLKSWAGSISMFLFGFLVSISMLYYFSILGYVELDWMMTVGRVALVSLVASFVESLPTNGIVDDNISVPLASMVTSYFVFGW</sequence>
<reference evidence="15" key="1">
    <citation type="submission" date="2018-01" db="EMBL/GenBank/DDBJ databases">
        <authorList>
            <person name="Mao J.F."/>
        </authorList>
    </citation>
    <scope>NUCLEOTIDE SEQUENCE</scope>
    <source>
        <strain evidence="15">Huo1</strain>
        <tissue evidence="15">Leaf</tissue>
    </source>
</reference>
<keyword evidence="5" id="KW-0808">Transferase</keyword>
<evidence type="ECO:0000256" key="2">
    <source>
        <dbReference type="ARBA" id="ARBA00010794"/>
    </source>
</evidence>
<feature type="transmembrane region" description="Helical" evidence="14">
    <location>
        <begin position="256"/>
        <end position="279"/>
    </location>
</feature>
<dbReference type="AlphaFoldDB" id="A0A8X8Z4I3"/>
<gene>
    <name evidence="15" type="ORF">SASPL_149267</name>
</gene>
<reference evidence="15" key="2">
    <citation type="submission" date="2020-08" db="EMBL/GenBank/DDBJ databases">
        <title>Plant Genome Project.</title>
        <authorList>
            <person name="Zhang R.-G."/>
        </authorList>
    </citation>
    <scope>NUCLEOTIDE SEQUENCE</scope>
    <source>
        <strain evidence="15">Huo1</strain>
        <tissue evidence="15">Leaf</tissue>
    </source>
</reference>
<keyword evidence="10 14" id="KW-0472">Membrane</keyword>
<evidence type="ECO:0000256" key="6">
    <source>
        <dbReference type="ARBA" id="ARBA00022692"/>
    </source>
</evidence>
<keyword evidence="6 14" id="KW-0812">Transmembrane</keyword>
<evidence type="ECO:0000256" key="8">
    <source>
        <dbReference type="ARBA" id="ARBA00022946"/>
    </source>
</evidence>
<evidence type="ECO:0000256" key="12">
    <source>
        <dbReference type="ARBA" id="ARBA00039024"/>
    </source>
</evidence>